<sequence>MAASNTIAFDIIGTCFSLDRPQERLLALGAPKYALQLWFAQALRDAFA</sequence>
<accession>A0A2W1J9Y6</accession>
<comment type="caution">
    <text evidence="1">The sequence shown here is derived from an EMBL/GenBank/DDBJ whole genome shotgun (WGS) entry which is preliminary data.</text>
</comment>
<dbReference type="OrthoDB" id="3774052at2"/>
<dbReference type="AlphaFoldDB" id="A0A2W1J9Y6"/>
<protein>
    <submittedName>
        <fullName evidence="1">Uncharacterized protein</fullName>
    </submittedName>
</protein>
<organism evidence="1 2">
    <name type="scientific">Acaryochloris thomasi RCC1774</name>
    <dbReference type="NCBI Taxonomy" id="1764569"/>
    <lineage>
        <taxon>Bacteria</taxon>
        <taxon>Bacillati</taxon>
        <taxon>Cyanobacteriota</taxon>
        <taxon>Cyanophyceae</taxon>
        <taxon>Acaryochloridales</taxon>
        <taxon>Acaryochloridaceae</taxon>
        <taxon>Acaryochloris</taxon>
        <taxon>Acaryochloris thomasi</taxon>
    </lineage>
</organism>
<dbReference type="RefSeq" id="WP_158535172.1">
    <property type="nucleotide sequence ID" value="NZ_CAWNWM010000024.1"/>
</dbReference>
<reference evidence="1 2" key="1">
    <citation type="journal article" date="2018" name="Sci. Rep.">
        <title>A novel species of the marine cyanobacterium Acaryochloris with a unique pigment content and lifestyle.</title>
        <authorList>
            <person name="Partensky F."/>
            <person name="Six C."/>
            <person name="Ratin M."/>
            <person name="Garczarek L."/>
            <person name="Vaulot D."/>
            <person name="Probert I."/>
            <person name="Calteau A."/>
            <person name="Gourvil P."/>
            <person name="Marie D."/>
            <person name="Grebert T."/>
            <person name="Bouchier C."/>
            <person name="Le Panse S."/>
            <person name="Gachenot M."/>
            <person name="Rodriguez F."/>
            <person name="Garrido J.L."/>
        </authorList>
    </citation>
    <scope>NUCLEOTIDE SEQUENCE [LARGE SCALE GENOMIC DNA]</scope>
    <source>
        <strain evidence="1 2">RCC1774</strain>
    </source>
</reference>
<dbReference type="Proteomes" id="UP000248857">
    <property type="component" value="Unassembled WGS sequence"/>
</dbReference>
<keyword evidence="2" id="KW-1185">Reference proteome</keyword>
<gene>
    <name evidence="1" type="ORF">C1752_08620</name>
</gene>
<proteinExistence type="predicted"/>
<name>A0A2W1J9Y6_9CYAN</name>
<dbReference type="EMBL" id="PQWO01000024">
    <property type="protein sequence ID" value="PZD70990.1"/>
    <property type="molecule type" value="Genomic_DNA"/>
</dbReference>
<evidence type="ECO:0000313" key="1">
    <source>
        <dbReference type="EMBL" id="PZD70990.1"/>
    </source>
</evidence>
<evidence type="ECO:0000313" key="2">
    <source>
        <dbReference type="Proteomes" id="UP000248857"/>
    </source>
</evidence>